<proteinExistence type="predicted"/>
<evidence type="ECO:0000313" key="2">
    <source>
        <dbReference type="Proteomes" id="UP000053800"/>
    </source>
</evidence>
<sequence>MYTHNSIDAPPPPYTPLVLSGRTSTKPSLANLPLHVVHRILILTLDQKATPSKFWSDPEEERVRRLWGMFRGLRGVNRVFWLGKFEVGLGRAHYLPFYLALVKPLYSSDPFPFESSSLSSPSLSIDPSDLGNIYAMRGRETAVLDKFVATRVGEELRRVESELSEGSEAERDIFGRLQPCARSEDLLSTLPQTLITPITLLPSPPPPARALPLPQSLLSINLTPAWAQLYINASPVSLTKIKGGREMVLEVRRLDRERRMRSLEETVRVIGEALEDMRRGLVEWGGRVE</sequence>
<protein>
    <submittedName>
        <fullName evidence="1">Uncharacterized protein</fullName>
    </submittedName>
</protein>
<gene>
    <name evidence="1" type="ORF">I314_03272</name>
</gene>
<evidence type="ECO:0000313" key="1">
    <source>
        <dbReference type="EMBL" id="KIR62334.1"/>
    </source>
</evidence>
<name>A0ABR5BAD0_CRYGA</name>
<dbReference type="EMBL" id="KN848896">
    <property type="protein sequence ID" value="KIR62334.1"/>
    <property type="molecule type" value="Genomic_DNA"/>
</dbReference>
<dbReference type="Proteomes" id="UP000053800">
    <property type="component" value="Unassembled WGS sequence"/>
</dbReference>
<organism evidence="1 2">
    <name type="scientific">Cryptococcus bacillisporus CA1873</name>
    <dbReference type="NCBI Taxonomy" id="1296111"/>
    <lineage>
        <taxon>Eukaryota</taxon>
        <taxon>Fungi</taxon>
        <taxon>Dikarya</taxon>
        <taxon>Basidiomycota</taxon>
        <taxon>Agaricomycotina</taxon>
        <taxon>Tremellomycetes</taxon>
        <taxon>Tremellales</taxon>
        <taxon>Cryptococcaceae</taxon>
        <taxon>Cryptococcus</taxon>
        <taxon>Cryptococcus gattii species complex</taxon>
    </lineage>
</organism>
<keyword evidence="2" id="KW-1185">Reference proteome</keyword>
<reference evidence="1 2" key="1">
    <citation type="submission" date="2015-01" db="EMBL/GenBank/DDBJ databases">
        <title>The Genome Sequence of Cryptococcus gattii CA1873.</title>
        <authorList>
            <consortium name="The Broad Institute Genomics Platform"/>
            <person name="Cuomo C."/>
            <person name="Litvintseva A."/>
            <person name="Chen Y."/>
            <person name="Heitman J."/>
            <person name="Sun S."/>
            <person name="Springer D."/>
            <person name="Dromer F."/>
            <person name="Young S."/>
            <person name="Zeng Q."/>
            <person name="Gargeya S."/>
            <person name="Abouelleil A."/>
            <person name="Alvarado L."/>
            <person name="Chapman S.B."/>
            <person name="Gainer-Dewar J."/>
            <person name="Goldberg J."/>
            <person name="Griggs A."/>
            <person name="Gujja S."/>
            <person name="Hansen M."/>
            <person name="Howarth C."/>
            <person name="Imamovic A."/>
            <person name="Larimer J."/>
            <person name="Murphy C."/>
            <person name="Naylor J."/>
            <person name="Pearson M."/>
            <person name="Priest M."/>
            <person name="Roberts A."/>
            <person name="Saif S."/>
            <person name="Shea T."/>
            <person name="Sykes S."/>
            <person name="Wortman J."/>
            <person name="Nusbaum C."/>
            <person name="Birren B."/>
        </authorList>
    </citation>
    <scope>NUCLEOTIDE SEQUENCE [LARGE SCALE GENOMIC DNA]</scope>
    <source>
        <strain evidence="1 2">CA1873</strain>
    </source>
</reference>
<accession>A0ABR5BAD0</accession>